<keyword evidence="3" id="KW-0732">Signal</keyword>
<evidence type="ECO:0000313" key="4">
    <source>
        <dbReference type="EMBL" id="SDJ36779.1"/>
    </source>
</evidence>
<dbReference type="AlphaFoldDB" id="A0A1G8T5A1"/>
<feature type="compositionally biased region" description="Low complexity" evidence="1">
    <location>
        <begin position="195"/>
        <end position="212"/>
    </location>
</feature>
<evidence type="ECO:0000313" key="5">
    <source>
        <dbReference type="Proteomes" id="UP000199155"/>
    </source>
</evidence>
<dbReference type="PROSITE" id="PS51257">
    <property type="entry name" value="PROKAR_LIPOPROTEIN"/>
    <property type="match status" value="1"/>
</dbReference>
<protein>
    <recommendedName>
        <fullName evidence="6">DUF11 domain-containing protein</fullName>
    </recommendedName>
</protein>
<evidence type="ECO:0000256" key="2">
    <source>
        <dbReference type="SAM" id="Phobius"/>
    </source>
</evidence>
<feature type="region of interest" description="Disordered" evidence="1">
    <location>
        <begin position="35"/>
        <end position="60"/>
    </location>
</feature>
<keyword evidence="5" id="KW-1185">Reference proteome</keyword>
<feature type="transmembrane region" description="Helical" evidence="2">
    <location>
        <begin position="241"/>
        <end position="259"/>
    </location>
</feature>
<proteinExistence type="predicted"/>
<keyword evidence="2" id="KW-1133">Transmembrane helix</keyword>
<gene>
    <name evidence="4" type="ORF">SAMN05421806_10169</name>
</gene>
<reference evidence="4 5" key="1">
    <citation type="submission" date="2016-10" db="EMBL/GenBank/DDBJ databases">
        <authorList>
            <person name="de Groot N.N."/>
        </authorList>
    </citation>
    <scope>NUCLEOTIDE SEQUENCE [LARGE SCALE GENOMIC DNA]</scope>
    <source>
        <strain evidence="4 5">CGMCC 4.5727</strain>
    </source>
</reference>
<dbReference type="RefSeq" id="WP_093606592.1">
    <property type="nucleotide sequence ID" value="NZ_FNFF01000001.1"/>
</dbReference>
<dbReference type="Proteomes" id="UP000199155">
    <property type="component" value="Unassembled WGS sequence"/>
</dbReference>
<sequence length="269" mass="27853">MGKNSRRVRRLLACGLLSSAACVMAAVPALATVPGDGDPQPEWDPHAQHGAGPTVKVRPHGKAGSDVFSVQVRAVGEGQRSAGDGAAERVSYEIVVRNRTAQDFPQAEIVQMLAGGAKVLSSAPEGFVDQEWLVWQLGLDAKESRTLRSTVMVPQSDDADAPRSRSAVCVRVETAAGFSGCGADERPLKKHSGQPHAAHGAPGAAGAPAAGDHGSDGKHAAVESAPRAAAVEDEPFAYKRLLIASAVAAGTGLLAVGILRMARRRAARR</sequence>
<feature type="signal peptide" evidence="3">
    <location>
        <begin position="1"/>
        <end position="25"/>
    </location>
</feature>
<name>A0A1G8T5A1_9ACTN</name>
<organism evidence="4 5">
    <name type="scientific">Streptomyces indicus</name>
    <dbReference type="NCBI Taxonomy" id="417292"/>
    <lineage>
        <taxon>Bacteria</taxon>
        <taxon>Bacillati</taxon>
        <taxon>Actinomycetota</taxon>
        <taxon>Actinomycetes</taxon>
        <taxon>Kitasatosporales</taxon>
        <taxon>Streptomycetaceae</taxon>
        <taxon>Streptomyces</taxon>
    </lineage>
</organism>
<dbReference type="EMBL" id="FNFF01000001">
    <property type="protein sequence ID" value="SDJ36779.1"/>
    <property type="molecule type" value="Genomic_DNA"/>
</dbReference>
<evidence type="ECO:0008006" key="6">
    <source>
        <dbReference type="Google" id="ProtNLM"/>
    </source>
</evidence>
<keyword evidence="2" id="KW-0812">Transmembrane</keyword>
<evidence type="ECO:0000256" key="1">
    <source>
        <dbReference type="SAM" id="MobiDB-lite"/>
    </source>
</evidence>
<accession>A0A1G8T5A1</accession>
<feature type="region of interest" description="Disordered" evidence="1">
    <location>
        <begin position="181"/>
        <end position="226"/>
    </location>
</feature>
<evidence type="ECO:0000256" key="3">
    <source>
        <dbReference type="SAM" id="SignalP"/>
    </source>
</evidence>
<dbReference type="OrthoDB" id="3706681at2"/>
<feature type="chain" id="PRO_5039223087" description="DUF11 domain-containing protein" evidence="3">
    <location>
        <begin position="26"/>
        <end position="269"/>
    </location>
</feature>
<keyword evidence="2" id="KW-0472">Membrane</keyword>